<dbReference type="GO" id="GO:0009685">
    <property type="term" value="P:gibberellin metabolic process"/>
    <property type="evidence" value="ECO:0007669"/>
    <property type="project" value="UniProtKB-ARBA"/>
</dbReference>
<dbReference type="InterPro" id="IPR050231">
    <property type="entry name" value="Iron_ascorbate_oxido_reductase"/>
</dbReference>
<keyword evidence="4 10" id="KW-0560">Oxidoreductase</keyword>
<dbReference type="GO" id="GO:0045543">
    <property type="term" value="F:gibberellin 2-beta-dioxygenase activity"/>
    <property type="evidence" value="ECO:0007669"/>
    <property type="project" value="UniProtKB-EC"/>
</dbReference>
<evidence type="ECO:0000313" key="13">
    <source>
        <dbReference type="EMBL" id="KAF4383519.1"/>
    </source>
</evidence>
<evidence type="ECO:0000313" key="12">
    <source>
        <dbReference type="EMBL" id="KAF4370053.1"/>
    </source>
</evidence>
<proteinExistence type="inferred from homology"/>
<keyword evidence="15" id="KW-1185">Reference proteome</keyword>
<evidence type="ECO:0000256" key="7">
    <source>
        <dbReference type="ARBA" id="ARBA00052204"/>
    </source>
</evidence>
<evidence type="ECO:0000256" key="8">
    <source>
        <dbReference type="ARBA" id="ARBA00061282"/>
    </source>
</evidence>
<evidence type="ECO:0000259" key="11">
    <source>
        <dbReference type="PROSITE" id="PS51471"/>
    </source>
</evidence>
<dbReference type="PANTHER" id="PTHR47990">
    <property type="entry name" value="2-OXOGLUTARATE (2OG) AND FE(II)-DEPENDENT OXYGENASE SUPERFAMILY PROTEIN-RELATED"/>
    <property type="match status" value="1"/>
</dbReference>
<dbReference type="Gene3D" id="2.60.120.330">
    <property type="entry name" value="B-lactam Antibiotic, Isopenicillin N Synthase, Chain"/>
    <property type="match status" value="1"/>
</dbReference>
<evidence type="ECO:0000256" key="3">
    <source>
        <dbReference type="ARBA" id="ARBA00022964"/>
    </source>
</evidence>
<dbReference type="AlphaFoldDB" id="A0A7J6FH81"/>
<keyword evidence="2 10" id="KW-0479">Metal-binding</keyword>
<comment type="caution">
    <text evidence="12">The sequence shown here is derived from an EMBL/GenBank/DDBJ whole genome shotgun (WGS) entry which is preliminary data.</text>
</comment>
<evidence type="ECO:0000256" key="1">
    <source>
        <dbReference type="ARBA" id="ARBA00004972"/>
    </source>
</evidence>
<comment type="similarity">
    <text evidence="8">Belongs to the iron/ascorbate-dependent oxidoreductase family. GA2OX subfamily.</text>
</comment>
<reference evidence="14 15" key="1">
    <citation type="journal article" date="2020" name="bioRxiv">
        <title>Sequence and annotation of 42 cannabis genomes reveals extensive copy number variation in cannabinoid synthesis and pathogen resistance genes.</title>
        <authorList>
            <person name="Mckernan K.J."/>
            <person name="Helbert Y."/>
            <person name="Kane L.T."/>
            <person name="Ebling H."/>
            <person name="Zhang L."/>
            <person name="Liu B."/>
            <person name="Eaton Z."/>
            <person name="Mclaughlin S."/>
            <person name="Kingan S."/>
            <person name="Baybayan P."/>
            <person name="Concepcion G."/>
            <person name="Jordan M."/>
            <person name="Riva A."/>
            <person name="Barbazuk W."/>
            <person name="Harkins T."/>
        </authorList>
    </citation>
    <scope>NUCLEOTIDE SEQUENCE [LARGE SCALE GENOMIC DNA]</scope>
    <source>
        <strain evidence="14 15">cv. Jamaican Lion 4</strain>
        <strain evidence="12">Father</strain>
        <strain evidence="13">Mother</strain>
        <tissue evidence="12">Leaf</tissue>
    </source>
</reference>
<dbReference type="Proteomes" id="UP000583929">
    <property type="component" value="Unassembled WGS sequence"/>
</dbReference>
<dbReference type="InterPro" id="IPR005123">
    <property type="entry name" value="Oxoglu/Fe-dep_dioxygenase_dom"/>
</dbReference>
<comment type="catalytic activity">
    <reaction evidence="7">
        <text>gibberellin A1 + 2-oxoglutarate + O2 = gibberellin A8 + succinate + CO2</text>
        <dbReference type="Rhea" id="RHEA:15005"/>
        <dbReference type="ChEBI" id="CHEBI:15379"/>
        <dbReference type="ChEBI" id="CHEBI:16526"/>
        <dbReference type="ChEBI" id="CHEBI:16810"/>
        <dbReference type="ChEBI" id="CHEBI:30031"/>
        <dbReference type="ChEBI" id="CHEBI:58524"/>
        <dbReference type="ChEBI" id="CHEBI:58594"/>
        <dbReference type="EC" id="1.14.11.13"/>
    </reaction>
</comment>
<dbReference type="EMBL" id="JAATIP010000052">
    <property type="protein sequence ID" value="KAF4383519.1"/>
    <property type="molecule type" value="Genomic_DNA"/>
</dbReference>
<evidence type="ECO:0000313" key="15">
    <source>
        <dbReference type="Proteomes" id="UP000583929"/>
    </source>
</evidence>
<dbReference type="Pfam" id="PF03171">
    <property type="entry name" value="2OG-FeII_Oxy"/>
    <property type="match status" value="1"/>
</dbReference>
<evidence type="ECO:0000256" key="10">
    <source>
        <dbReference type="RuleBase" id="RU003682"/>
    </source>
</evidence>
<dbReference type="FunFam" id="2.60.120.330:FF:000025">
    <property type="entry name" value="Gibberellin 2-beta-dioxygenase 2"/>
    <property type="match status" value="1"/>
</dbReference>
<evidence type="ECO:0000256" key="6">
    <source>
        <dbReference type="ARBA" id="ARBA00037909"/>
    </source>
</evidence>
<dbReference type="EC" id="1.14.11.13" evidence="9"/>
<keyword evidence="5 10" id="KW-0408">Iron</keyword>
<dbReference type="PRINTS" id="PR00682">
    <property type="entry name" value="IPNSYNTHASE"/>
</dbReference>
<comment type="pathway">
    <text evidence="6">Plant hormone biosynthesis; gibberellin biosynthesis.</text>
</comment>
<evidence type="ECO:0000256" key="5">
    <source>
        <dbReference type="ARBA" id="ARBA00023004"/>
    </source>
</evidence>
<dbReference type="Proteomes" id="UP000525078">
    <property type="component" value="Unassembled WGS sequence"/>
</dbReference>
<sequence>MGVPPVVMRSTKKTKAVGIPTVDLSKQGDRSSTLMVSEAIVRACEEYGFFKVVNHGVSKHVISRLEEEGNGFFAKTSAEKRRAGPAAPFGYGSKTIGPNGDIGDLEYLLLHTNPLSISHTIKSISNDPTSFSYAVIDYTEAVRELACDILDLVGEGLWISDKFSFSRLIRDVESDSLLRLNHYPPVTVKDRDPSSFNQYPPGNATTNPIGFGEHSDPQILTILRSNDVEGLQISLHDDHGDGFWLSVPPDPNNFYVFVGDALQALTNGRLKSVRHRALVNTAKPRMSMMYFGAPPMNAWISPLPELVSSEKPSLYKPFTWAQYKKAAYSLRLGDSRLDLFKNNHSDMLPSSPGRLLLP</sequence>
<organism evidence="12 15">
    <name type="scientific">Cannabis sativa</name>
    <name type="common">Hemp</name>
    <name type="synonym">Marijuana</name>
    <dbReference type="NCBI Taxonomy" id="3483"/>
    <lineage>
        <taxon>Eukaryota</taxon>
        <taxon>Viridiplantae</taxon>
        <taxon>Streptophyta</taxon>
        <taxon>Embryophyta</taxon>
        <taxon>Tracheophyta</taxon>
        <taxon>Spermatophyta</taxon>
        <taxon>Magnoliopsida</taxon>
        <taxon>eudicotyledons</taxon>
        <taxon>Gunneridae</taxon>
        <taxon>Pentapetalae</taxon>
        <taxon>rosids</taxon>
        <taxon>fabids</taxon>
        <taxon>Rosales</taxon>
        <taxon>Cannabaceae</taxon>
        <taxon>Cannabis</taxon>
    </lineage>
</organism>
<evidence type="ECO:0000256" key="2">
    <source>
        <dbReference type="ARBA" id="ARBA00022723"/>
    </source>
</evidence>
<name>A0A7J6FH81_CANSA</name>
<dbReference type="Pfam" id="PF14226">
    <property type="entry name" value="DIOX_N"/>
    <property type="match status" value="1"/>
</dbReference>
<dbReference type="InterPro" id="IPR044861">
    <property type="entry name" value="IPNS-like_FE2OG_OXY"/>
</dbReference>
<dbReference type="InterPro" id="IPR027443">
    <property type="entry name" value="IPNS-like_sf"/>
</dbReference>
<dbReference type="SMR" id="A0A7J6FH81"/>
<gene>
    <name evidence="13" type="ORF">F8388_014019</name>
    <name evidence="12" type="ORF">G4B88_028330</name>
</gene>
<evidence type="ECO:0000313" key="14">
    <source>
        <dbReference type="Proteomes" id="UP000525078"/>
    </source>
</evidence>
<keyword evidence="3" id="KW-0223">Dioxygenase</keyword>
<dbReference type="InterPro" id="IPR026992">
    <property type="entry name" value="DIOX_N"/>
</dbReference>
<dbReference type="GO" id="GO:0046872">
    <property type="term" value="F:metal ion binding"/>
    <property type="evidence" value="ECO:0007669"/>
    <property type="project" value="UniProtKB-KW"/>
</dbReference>
<accession>A0A7J6FH81</accession>
<dbReference type="EMBL" id="JAATIQ010000209">
    <property type="protein sequence ID" value="KAF4370053.1"/>
    <property type="molecule type" value="Genomic_DNA"/>
</dbReference>
<comment type="pathway">
    <text evidence="1">Hormone biosynthesis.</text>
</comment>
<evidence type="ECO:0000256" key="9">
    <source>
        <dbReference type="ARBA" id="ARBA00066708"/>
    </source>
</evidence>
<dbReference type="PROSITE" id="PS51471">
    <property type="entry name" value="FE2OG_OXY"/>
    <property type="match status" value="1"/>
</dbReference>
<protein>
    <recommendedName>
        <fullName evidence="9">gibberellin 2beta-dioxygenase</fullName>
        <ecNumber evidence="9">1.14.11.13</ecNumber>
    </recommendedName>
</protein>
<dbReference type="SUPFAM" id="SSF51197">
    <property type="entry name" value="Clavaminate synthase-like"/>
    <property type="match status" value="1"/>
</dbReference>
<evidence type="ECO:0000256" key="4">
    <source>
        <dbReference type="ARBA" id="ARBA00023002"/>
    </source>
</evidence>
<feature type="domain" description="Fe2OG dioxygenase" evidence="11">
    <location>
        <begin position="190"/>
        <end position="294"/>
    </location>
</feature>